<dbReference type="PANTHER" id="PTHR10656">
    <property type="entry name" value="CELL FATE DETERMINING PROTEIN MAB21-RELATED"/>
    <property type="match status" value="1"/>
</dbReference>
<evidence type="ECO:0000313" key="1">
    <source>
        <dbReference type="EMBL" id="NWH73090.1"/>
    </source>
</evidence>
<dbReference type="Gene3D" id="1.10.1410.40">
    <property type="match status" value="1"/>
</dbReference>
<dbReference type="EMBL" id="WAAB01007605">
    <property type="protein sequence ID" value="NWH73090.1"/>
    <property type="molecule type" value="Genomic_DNA"/>
</dbReference>
<comment type="caution">
    <text evidence="1">The sequence shown here is derived from an EMBL/GenBank/DDBJ whole genome shotgun (WGS) entry which is preliminary data.</text>
</comment>
<dbReference type="InterPro" id="IPR024810">
    <property type="entry name" value="MAB21L/cGLR"/>
</dbReference>
<feature type="non-terminal residue" evidence="1">
    <location>
        <position position="339"/>
    </location>
</feature>
<dbReference type="SMART" id="SM01265">
    <property type="entry name" value="Mab-21"/>
    <property type="match status" value="1"/>
</dbReference>
<dbReference type="PANTHER" id="PTHR10656:SF40">
    <property type="entry name" value="INOSITOL 1,4,5-TRISPHOSPHATE RECEPTOR-INTERACTING PROTEIN-LIKE 1"/>
    <property type="match status" value="1"/>
</dbReference>
<protein>
    <submittedName>
        <fullName evidence="1">IPIL1 protein</fullName>
    </submittedName>
</protein>
<dbReference type="OrthoDB" id="9034619at2759"/>
<accession>A0A850WRT2</accession>
<proteinExistence type="predicted"/>
<name>A0A850WRT2_PIACA</name>
<reference evidence="1" key="1">
    <citation type="submission" date="2019-09" db="EMBL/GenBank/DDBJ databases">
        <title>Bird 10,000 Genomes (B10K) Project - Family phase.</title>
        <authorList>
            <person name="Zhang G."/>
        </authorList>
    </citation>
    <scope>NUCLEOTIDE SEQUENCE</scope>
    <source>
        <strain evidence="1">B10K-DU-008-47</strain>
        <tissue evidence="1">Mixed tissue sample</tissue>
    </source>
</reference>
<organism evidence="1 2">
    <name type="scientific">Piaya cayana</name>
    <name type="common">Common squirrel cuckoo</name>
    <dbReference type="NCBI Taxonomy" id="33601"/>
    <lineage>
        <taxon>Eukaryota</taxon>
        <taxon>Metazoa</taxon>
        <taxon>Chordata</taxon>
        <taxon>Craniata</taxon>
        <taxon>Vertebrata</taxon>
        <taxon>Euteleostomi</taxon>
        <taxon>Archelosauria</taxon>
        <taxon>Archosauria</taxon>
        <taxon>Dinosauria</taxon>
        <taxon>Saurischia</taxon>
        <taxon>Theropoda</taxon>
        <taxon>Coelurosauria</taxon>
        <taxon>Aves</taxon>
        <taxon>Neognathae</taxon>
        <taxon>Neoaves</taxon>
        <taxon>Otidimorphae</taxon>
        <taxon>Cuculiformes</taxon>
        <taxon>Coccyzidae</taxon>
        <taxon>Piaya</taxon>
    </lineage>
</organism>
<dbReference type="Proteomes" id="UP000653271">
    <property type="component" value="Unassembled WGS sequence"/>
</dbReference>
<dbReference type="PRINTS" id="PR02107">
    <property type="entry name" value="INOS145TPRIP"/>
</dbReference>
<feature type="non-terminal residue" evidence="1">
    <location>
        <position position="1"/>
    </location>
</feature>
<keyword evidence="2" id="KW-1185">Reference proteome</keyword>
<gene>
    <name evidence="1" type="primary">Itpripl1_1</name>
    <name evidence="1" type="ORF">PIACAY_R08774</name>
</gene>
<evidence type="ECO:0000313" key="2">
    <source>
        <dbReference type="Proteomes" id="UP000653271"/>
    </source>
</evidence>
<dbReference type="InterPro" id="IPR026250">
    <property type="entry name" value="ITPRIP-like"/>
</dbReference>
<sequence length="339" mass="38935">VVEELVDELWVFQKQLCKSFYPVLQQAISVGTSFEGCFPCDDDAVYQLLLPLKAPHGHTFTLELGTARGMPAGDPCIRVELECTCTGQQMEENMLCFLHHSQKDITKNQDPSLLHTLCIGYYLDVHKTACWFQNLMMSAWRDVPHSCCYNMKMLPSSQSCRLELTSASGRTFFIELIFGVQHGDLDIFLSSQTTEDTSTPSTTWPMTYAVAEVKFFRYVARQVPTGRVYLKCLHYCTHILMGTSFSTCTFKTVVMHLLTTVTLSEWQSKYLPLRLQDIMQYVHWCLEKCLKHFFLGNENMPKEISLLPSFRKAEPLSLFQRFTQDPAAYAEALRDFKEL</sequence>
<dbReference type="AlphaFoldDB" id="A0A850WRT2"/>
<dbReference type="GO" id="GO:0016020">
    <property type="term" value="C:membrane"/>
    <property type="evidence" value="ECO:0007669"/>
    <property type="project" value="TreeGrafter"/>
</dbReference>